<sequence>MKPIPNNMATSELGPQQKLRLTLAIIQNSTSPPPPEVRFAIKEELKSFLKDLHQREETHRDDKVETLKHWEAQAGMLEKKRIAGLDPNADEHDHMHAAGVPGHIMKGYREKDAALERENVFFQDKLQKLKGLGFTSEDVEEVLSGKVDGGGEKDDKK</sequence>
<dbReference type="Proteomes" id="UP001521785">
    <property type="component" value="Unassembled WGS sequence"/>
</dbReference>
<evidence type="ECO:0000313" key="2">
    <source>
        <dbReference type="Proteomes" id="UP001521785"/>
    </source>
</evidence>
<keyword evidence="2" id="KW-1185">Reference proteome</keyword>
<organism evidence="1 2">
    <name type="scientific">Paraconiothyrium brasiliense</name>
    <dbReference type="NCBI Taxonomy" id="300254"/>
    <lineage>
        <taxon>Eukaryota</taxon>
        <taxon>Fungi</taxon>
        <taxon>Dikarya</taxon>
        <taxon>Ascomycota</taxon>
        <taxon>Pezizomycotina</taxon>
        <taxon>Dothideomycetes</taxon>
        <taxon>Pleosporomycetidae</taxon>
        <taxon>Pleosporales</taxon>
        <taxon>Massarineae</taxon>
        <taxon>Didymosphaeriaceae</taxon>
        <taxon>Paraconiothyrium</taxon>
    </lineage>
</organism>
<comment type="caution">
    <text evidence="1">The sequence shown here is derived from an EMBL/GenBank/DDBJ whole genome shotgun (WGS) entry which is preliminary data.</text>
</comment>
<reference evidence="1 2" key="1">
    <citation type="submission" date="2024-02" db="EMBL/GenBank/DDBJ databases">
        <title>De novo assembly and annotation of 12 fungi associated with fruit tree decline syndrome in Ontario, Canada.</title>
        <authorList>
            <person name="Sulman M."/>
            <person name="Ellouze W."/>
            <person name="Ilyukhin E."/>
        </authorList>
    </citation>
    <scope>NUCLEOTIDE SEQUENCE [LARGE SCALE GENOMIC DNA]</scope>
    <source>
        <strain evidence="1 2">M42-189</strain>
    </source>
</reference>
<evidence type="ECO:0000313" key="1">
    <source>
        <dbReference type="EMBL" id="KAL1610561.1"/>
    </source>
</evidence>
<accession>A0ABR3S1J8</accession>
<gene>
    <name evidence="1" type="ORF">SLS60_002230</name>
</gene>
<protein>
    <submittedName>
        <fullName evidence="1">Uncharacterized protein</fullName>
    </submittedName>
</protein>
<proteinExistence type="predicted"/>
<dbReference type="EMBL" id="JAKJXO020000002">
    <property type="protein sequence ID" value="KAL1610561.1"/>
    <property type="molecule type" value="Genomic_DNA"/>
</dbReference>
<name>A0ABR3S1J8_9PLEO</name>